<dbReference type="EMBL" id="LPWA01000105">
    <property type="protein sequence ID" value="KUM26475.1"/>
    <property type="molecule type" value="Genomic_DNA"/>
</dbReference>
<accession>A0A101KT77</accession>
<proteinExistence type="predicted"/>
<evidence type="ECO:0000313" key="2">
    <source>
        <dbReference type="Proteomes" id="UP000053176"/>
    </source>
</evidence>
<evidence type="ECO:0000313" key="1">
    <source>
        <dbReference type="EMBL" id="KUM26475.1"/>
    </source>
</evidence>
<sequence>MFRMRRQVGQRNVLGNRQVEQDAGELAVLRHEEDAVRHRIGGRSDIERFAVQRDAAAEPLVDAEQNARKLGASGANQTGKAEDFATPEFQVDRVVGIGAGAHRADRERDAARRAPGFGRLLALLQHAPDHQLDHLVVVDLALGQRAGKHAVAQHNDAVGDALDLMQAVRDEDDADAFRPQPLDHVEQLFGLGDRQAGGRLVEDHQPR</sequence>
<reference evidence="1 2" key="1">
    <citation type="submission" date="2015-12" db="EMBL/GenBank/DDBJ databases">
        <title>Draft genome sequence of Mesorhizobium sp. UFLA 01-765, a multitolerant efficient symbiont and plant-growth promoting strain isolated from Zn-mining soil using Leucaena leucocephala as a trap plant.</title>
        <authorList>
            <person name="Rangel W.M."/>
            <person name="Thijs S."/>
            <person name="Longatti S.M."/>
            <person name="Moreira F.M."/>
            <person name="Weyens N."/>
            <person name="Vangronsveld J."/>
            <person name="Van Hamme J.D."/>
            <person name="Bottos E.M."/>
            <person name="Rineau F."/>
        </authorList>
    </citation>
    <scope>NUCLEOTIDE SEQUENCE [LARGE SCALE GENOMIC DNA]</scope>
    <source>
        <strain evidence="1 2">UFLA 01-765</strain>
    </source>
</reference>
<name>A0A101KT77_RHILI</name>
<organism evidence="1 2">
    <name type="scientific">Rhizobium loti</name>
    <name type="common">Mesorhizobium loti</name>
    <dbReference type="NCBI Taxonomy" id="381"/>
    <lineage>
        <taxon>Bacteria</taxon>
        <taxon>Pseudomonadati</taxon>
        <taxon>Pseudomonadota</taxon>
        <taxon>Alphaproteobacteria</taxon>
        <taxon>Hyphomicrobiales</taxon>
        <taxon>Phyllobacteriaceae</taxon>
        <taxon>Mesorhizobium</taxon>
    </lineage>
</organism>
<comment type="caution">
    <text evidence="1">The sequence shown here is derived from an EMBL/GenBank/DDBJ whole genome shotgun (WGS) entry which is preliminary data.</text>
</comment>
<dbReference type="AlphaFoldDB" id="A0A101KT77"/>
<dbReference type="Proteomes" id="UP000053176">
    <property type="component" value="Unassembled WGS sequence"/>
</dbReference>
<protein>
    <submittedName>
        <fullName evidence="1">Uncharacterized protein</fullName>
    </submittedName>
</protein>
<gene>
    <name evidence="1" type="ORF">AU467_21295</name>
</gene>